<dbReference type="EMBL" id="GG657462">
    <property type="protein sequence ID" value="OAT11237.1"/>
    <property type="molecule type" value="Genomic_DNA"/>
</dbReference>
<evidence type="ECO:0000256" key="1">
    <source>
        <dbReference type="SAM" id="MobiDB-lite"/>
    </source>
</evidence>
<keyword evidence="3" id="KW-1185">Reference proteome</keyword>
<sequence>MLIEGGGGVAMAVEEAGNEPDTDEPTSRRDNTSLQCTVTTATAVREAEEDVTIRAVLSQLINTAVSAFN</sequence>
<reference evidence="3" key="1">
    <citation type="journal article" date="2015" name="PLoS Genet.">
        <title>The dynamic genome and transcriptome of the human fungal pathogen Blastomyces and close relative Emmonsia.</title>
        <authorList>
            <person name="Munoz J.F."/>
            <person name="Gauthier G.M."/>
            <person name="Desjardins C.A."/>
            <person name="Gallo J.E."/>
            <person name="Holder J."/>
            <person name="Sullivan T.D."/>
            <person name="Marty A.J."/>
            <person name="Carmen J.C."/>
            <person name="Chen Z."/>
            <person name="Ding L."/>
            <person name="Gujja S."/>
            <person name="Magrini V."/>
            <person name="Misas E."/>
            <person name="Mitreva M."/>
            <person name="Priest M."/>
            <person name="Saif S."/>
            <person name="Whiston E.A."/>
            <person name="Young S."/>
            <person name="Zeng Q."/>
            <person name="Goldman W.E."/>
            <person name="Mardis E.R."/>
            <person name="Taylor J.W."/>
            <person name="McEwen J.G."/>
            <person name="Clay O.K."/>
            <person name="Klein B.S."/>
            <person name="Cuomo C.A."/>
        </authorList>
    </citation>
    <scope>NUCLEOTIDE SEQUENCE [LARGE SCALE GENOMIC DNA]</scope>
    <source>
        <strain evidence="3">SLH14081</strain>
    </source>
</reference>
<gene>
    <name evidence="2" type="ORF">BDBG_17472</name>
</gene>
<organism evidence="2 3">
    <name type="scientific">Blastomyces gilchristii (strain SLH14081)</name>
    <name type="common">Blastomyces dermatitidis</name>
    <dbReference type="NCBI Taxonomy" id="559298"/>
    <lineage>
        <taxon>Eukaryota</taxon>
        <taxon>Fungi</taxon>
        <taxon>Dikarya</taxon>
        <taxon>Ascomycota</taxon>
        <taxon>Pezizomycotina</taxon>
        <taxon>Eurotiomycetes</taxon>
        <taxon>Eurotiomycetidae</taxon>
        <taxon>Onygenales</taxon>
        <taxon>Ajellomycetaceae</taxon>
        <taxon>Blastomyces</taxon>
    </lineage>
</organism>
<proteinExistence type="predicted"/>
<dbReference type="GeneID" id="42529159"/>
<accession>A0A179UVX1</accession>
<dbReference type="RefSeq" id="XP_031579735.1">
    <property type="nucleotide sequence ID" value="XM_031725181.1"/>
</dbReference>
<dbReference type="AlphaFoldDB" id="A0A179UVX1"/>
<evidence type="ECO:0000313" key="2">
    <source>
        <dbReference type="EMBL" id="OAT11237.1"/>
    </source>
</evidence>
<feature type="region of interest" description="Disordered" evidence="1">
    <location>
        <begin position="1"/>
        <end position="33"/>
    </location>
</feature>
<dbReference type="KEGG" id="bgh:BDBG_17472"/>
<evidence type="ECO:0000313" key="3">
    <source>
        <dbReference type="Proteomes" id="UP000002038"/>
    </source>
</evidence>
<name>A0A179UVX1_BLAGS</name>
<dbReference type="Proteomes" id="UP000002038">
    <property type="component" value="Unassembled WGS sequence"/>
</dbReference>
<protein>
    <submittedName>
        <fullName evidence="2">Uncharacterized protein</fullName>
    </submittedName>
</protein>
<dbReference type="VEuPathDB" id="FungiDB:BDBG_17472"/>